<comment type="caution">
    <text evidence="13">The sequence shown here is derived from an EMBL/GenBank/DDBJ whole genome shotgun (WGS) entry which is preliminary data.</text>
</comment>
<dbReference type="PANTHER" id="PTHR11070">
    <property type="entry name" value="UVRD / RECB / PCRA DNA HELICASE FAMILY MEMBER"/>
    <property type="match status" value="1"/>
</dbReference>
<dbReference type="AlphaFoldDB" id="A0A0G2BBM3"/>
<keyword evidence="2 10" id="KW-0547">Nucleotide-binding</keyword>
<evidence type="ECO:0000256" key="9">
    <source>
        <dbReference type="ARBA" id="ARBA00048988"/>
    </source>
</evidence>
<comment type="catalytic activity">
    <reaction evidence="7">
        <text>Couples ATP hydrolysis with the unwinding of duplex DNA by translocating in the 3'-5' direction.</text>
        <dbReference type="EC" id="5.6.2.4"/>
    </reaction>
</comment>
<protein>
    <recommendedName>
        <fullName evidence="8">DNA 3'-5' helicase</fullName>
        <ecNumber evidence="8">5.6.2.4</ecNumber>
    </recommendedName>
</protein>
<dbReference type="PROSITE" id="PS51217">
    <property type="entry name" value="UVRD_HELICASE_CTER"/>
    <property type="match status" value="1"/>
</dbReference>
<dbReference type="InterPro" id="IPR027417">
    <property type="entry name" value="P-loop_NTPase"/>
</dbReference>
<sequence length="604" mass="68038">MTIPFEKELNREQLDVVRGGDGPCLVLAGAGSGKTRTVTYRVAYLLETGIKPEEILLVTFTNKAAREMVSRVQTITKSAAPLPWSGTFHHVAYRLLRQYAPLLGYRNNFTVLDSEDSQELVKLCLKREGIERRDRRFPSAAVVRSLISYGRNAEMALNDIIARKHPQWINIADTILAIAGEYAGRKRAANAMDFDDLLVNVRDLLAHSEAVRKKFATQFRYVLVDEYQDTNKVQASIVRLLSSVYRNVLVVGDDAQSIYSFRAASIRNILDFEAQYPGAKVFRLETNYRSTPDILDLANDVISQNADQYEKALRGVRDRFAKPQVRAFADQTEEAGFIADRILELGAEGVPLAHMAVLFRAAFHSQALEIELTRRDIPYDYRGGVRFFERSHIKDVLAYLRIFHNHSDTLAWMRVLNMHAGIGPATAEKIVPLMVGAQDELAVAYLEEVGSGLSARARLGWNDFLCVWRGLASGDHTPSGLITAVKDSKYAEYLELQYPDYRDRLQDIEQLALFAEREPDLTKFLAEASMQESYAAAQARGADKEEEKIVLSTIHQAKGLEWEAVFILNLAAGQFPNERASAEEGGLQEERRLFYVAITRAKKH</sequence>
<dbReference type="SUPFAM" id="SSF52540">
    <property type="entry name" value="P-loop containing nucleoside triphosphate hydrolases"/>
    <property type="match status" value="1"/>
</dbReference>
<dbReference type="Gene3D" id="1.10.486.10">
    <property type="entry name" value="PCRA, domain 4"/>
    <property type="match status" value="1"/>
</dbReference>
<evidence type="ECO:0000256" key="2">
    <source>
        <dbReference type="ARBA" id="ARBA00022741"/>
    </source>
</evidence>
<evidence type="ECO:0000313" key="14">
    <source>
        <dbReference type="Proteomes" id="UP000033870"/>
    </source>
</evidence>
<reference evidence="13 14" key="1">
    <citation type="journal article" date="2015" name="Nature">
        <title>rRNA introns, odd ribosomes, and small enigmatic genomes across a large radiation of phyla.</title>
        <authorList>
            <person name="Brown C.T."/>
            <person name="Hug L.A."/>
            <person name="Thomas B.C."/>
            <person name="Sharon I."/>
            <person name="Castelle C.J."/>
            <person name="Singh A."/>
            <person name="Wilkins M.J."/>
            <person name="Williams K.H."/>
            <person name="Banfield J.F."/>
        </authorList>
    </citation>
    <scope>NUCLEOTIDE SEQUENCE [LARGE SCALE GENOMIC DNA]</scope>
</reference>
<dbReference type="Gene3D" id="3.40.50.300">
    <property type="entry name" value="P-loop containing nucleotide triphosphate hydrolases"/>
    <property type="match status" value="2"/>
</dbReference>
<evidence type="ECO:0000256" key="5">
    <source>
        <dbReference type="ARBA" id="ARBA00022840"/>
    </source>
</evidence>
<dbReference type="STRING" id="1619044.UY92_C0002G0086"/>
<dbReference type="PANTHER" id="PTHR11070:SF3">
    <property type="entry name" value="DNA 3'-5' HELICASE"/>
    <property type="match status" value="1"/>
</dbReference>
<proteinExistence type="inferred from homology"/>
<keyword evidence="5 10" id="KW-0067">ATP-binding</keyword>
<evidence type="ECO:0000259" key="12">
    <source>
        <dbReference type="PROSITE" id="PS51217"/>
    </source>
</evidence>
<evidence type="ECO:0000256" key="6">
    <source>
        <dbReference type="ARBA" id="ARBA00023235"/>
    </source>
</evidence>
<comment type="catalytic activity">
    <reaction evidence="9">
        <text>ATP + H2O = ADP + phosphate + H(+)</text>
        <dbReference type="Rhea" id="RHEA:13065"/>
        <dbReference type="ChEBI" id="CHEBI:15377"/>
        <dbReference type="ChEBI" id="CHEBI:15378"/>
        <dbReference type="ChEBI" id="CHEBI:30616"/>
        <dbReference type="ChEBI" id="CHEBI:43474"/>
        <dbReference type="ChEBI" id="CHEBI:456216"/>
        <dbReference type="EC" id="5.6.2.4"/>
    </reaction>
</comment>
<dbReference type="Proteomes" id="UP000033870">
    <property type="component" value="Unassembled WGS sequence"/>
</dbReference>
<feature type="non-terminal residue" evidence="13">
    <location>
        <position position="604"/>
    </location>
</feature>
<evidence type="ECO:0000259" key="11">
    <source>
        <dbReference type="PROSITE" id="PS51198"/>
    </source>
</evidence>
<evidence type="ECO:0000256" key="8">
    <source>
        <dbReference type="ARBA" id="ARBA00034808"/>
    </source>
</evidence>
<keyword evidence="4 10" id="KW-0347">Helicase</keyword>
<dbReference type="Pfam" id="PF13361">
    <property type="entry name" value="UvrD_C"/>
    <property type="match status" value="2"/>
</dbReference>
<dbReference type="GO" id="GO:0003677">
    <property type="term" value="F:DNA binding"/>
    <property type="evidence" value="ECO:0007669"/>
    <property type="project" value="InterPro"/>
</dbReference>
<dbReference type="EC" id="5.6.2.4" evidence="8"/>
<evidence type="ECO:0000256" key="10">
    <source>
        <dbReference type="PROSITE-ProRule" id="PRU00560"/>
    </source>
</evidence>
<gene>
    <name evidence="13" type="ORF">UY92_C0002G0086</name>
</gene>
<dbReference type="Pfam" id="PF00580">
    <property type="entry name" value="UvrD-helicase"/>
    <property type="match status" value="1"/>
</dbReference>
<keyword evidence="3 10" id="KW-0378">Hydrolase</keyword>
<dbReference type="InterPro" id="IPR000212">
    <property type="entry name" value="DNA_helicase_UvrD/REP"/>
</dbReference>
<organism evidence="13 14">
    <name type="scientific">Candidatus Magasanikbacteria bacterium GW2011_GWA2_56_11</name>
    <dbReference type="NCBI Taxonomy" id="1619044"/>
    <lineage>
        <taxon>Bacteria</taxon>
        <taxon>Candidatus Magasanikiibacteriota</taxon>
    </lineage>
</organism>
<dbReference type="GO" id="GO:0000725">
    <property type="term" value="P:recombinational repair"/>
    <property type="evidence" value="ECO:0007669"/>
    <property type="project" value="TreeGrafter"/>
</dbReference>
<name>A0A0G2BBM3_9BACT</name>
<dbReference type="GO" id="GO:0005524">
    <property type="term" value="F:ATP binding"/>
    <property type="evidence" value="ECO:0007669"/>
    <property type="project" value="UniProtKB-UniRule"/>
</dbReference>
<accession>A0A0G2BBM3</accession>
<evidence type="ECO:0000256" key="3">
    <source>
        <dbReference type="ARBA" id="ARBA00022801"/>
    </source>
</evidence>
<dbReference type="InterPro" id="IPR014016">
    <property type="entry name" value="UvrD-like_ATP-bd"/>
</dbReference>
<evidence type="ECO:0000256" key="1">
    <source>
        <dbReference type="ARBA" id="ARBA00009922"/>
    </source>
</evidence>
<dbReference type="CDD" id="cd17932">
    <property type="entry name" value="DEXQc_UvrD"/>
    <property type="match status" value="1"/>
</dbReference>
<dbReference type="GO" id="GO:0043138">
    <property type="term" value="F:3'-5' DNA helicase activity"/>
    <property type="evidence" value="ECO:0007669"/>
    <property type="project" value="UniProtKB-EC"/>
</dbReference>
<feature type="domain" description="UvrD-like helicase C-terminal" evidence="12">
    <location>
        <begin position="292"/>
        <end position="559"/>
    </location>
</feature>
<feature type="binding site" evidence="10">
    <location>
        <begin position="28"/>
        <end position="35"/>
    </location>
    <ligand>
        <name>ATP</name>
        <dbReference type="ChEBI" id="CHEBI:30616"/>
    </ligand>
</feature>
<dbReference type="InterPro" id="IPR013986">
    <property type="entry name" value="DExx_box_DNA_helicase_dom_sf"/>
</dbReference>
<comment type="similarity">
    <text evidence="1">Belongs to the helicase family. UvrD subfamily.</text>
</comment>
<keyword evidence="6" id="KW-0413">Isomerase</keyword>
<dbReference type="Gene3D" id="1.10.10.160">
    <property type="match status" value="1"/>
</dbReference>
<dbReference type="InterPro" id="IPR014017">
    <property type="entry name" value="DNA_helicase_UvrD-like_C"/>
</dbReference>
<dbReference type="EMBL" id="LCRX01000002">
    <property type="protein sequence ID" value="KKW42969.1"/>
    <property type="molecule type" value="Genomic_DNA"/>
</dbReference>
<evidence type="ECO:0000313" key="13">
    <source>
        <dbReference type="EMBL" id="KKW42969.1"/>
    </source>
</evidence>
<dbReference type="GO" id="GO:0016787">
    <property type="term" value="F:hydrolase activity"/>
    <property type="evidence" value="ECO:0007669"/>
    <property type="project" value="UniProtKB-UniRule"/>
</dbReference>
<feature type="domain" description="UvrD-like helicase ATP-binding" evidence="11">
    <location>
        <begin position="7"/>
        <end position="291"/>
    </location>
</feature>
<evidence type="ECO:0000256" key="4">
    <source>
        <dbReference type="ARBA" id="ARBA00022806"/>
    </source>
</evidence>
<dbReference type="GO" id="GO:0005829">
    <property type="term" value="C:cytosol"/>
    <property type="evidence" value="ECO:0007669"/>
    <property type="project" value="TreeGrafter"/>
</dbReference>
<evidence type="ECO:0000256" key="7">
    <source>
        <dbReference type="ARBA" id="ARBA00034617"/>
    </source>
</evidence>
<dbReference type="PROSITE" id="PS51198">
    <property type="entry name" value="UVRD_HELICASE_ATP_BIND"/>
    <property type="match status" value="1"/>
</dbReference>